<dbReference type="SUPFAM" id="SSF100950">
    <property type="entry name" value="NagB/RpiA/CoA transferase-like"/>
    <property type="match status" value="1"/>
</dbReference>
<dbReference type="Gene3D" id="1.10.10.10">
    <property type="entry name" value="Winged helix-like DNA-binding domain superfamily/Winged helix DNA-binding domain"/>
    <property type="match status" value="1"/>
</dbReference>
<dbReference type="InterPro" id="IPR014036">
    <property type="entry name" value="DeoR-like_C"/>
</dbReference>
<name>A0A7W5ASX0_9BACL</name>
<dbReference type="InterPro" id="IPR018356">
    <property type="entry name" value="Tscrpt_reg_HTH_DeoR_CS"/>
</dbReference>
<dbReference type="Pfam" id="PF08220">
    <property type="entry name" value="HTH_DeoR"/>
    <property type="match status" value="1"/>
</dbReference>
<feature type="domain" description="HTH deoR-type" evidence="4">
    <location>
        <begin position="19"/>
        <end position="74"/>
    </location>
</feature>
<dbReference type="SMART" id="SM01134">
    <property type="entry name" value="DeoRC"/>
    <property type="match status" value="1"/>
</dbReference>
<accession>A0A7W5ASX0</accession>
<keyword evidence="6" id="KW-1185">Reference proteome</keyword>
<dbReference type="GO" id="GO:0003700">
    <property type="term" value="F:DNA-binding transcription factor activity"/>
    <property type="evidence" value="ECO:0007669"/>
    <property type="project" value="InterPro"/>
</dbReference>
<evidence type="ECO:0000313" key="5">
    <source>
        <dbReference type="EMBL" id="MBB3108180.1"/>
    </source>
</evidence>
<evidence type="ECO:0000256" key="1">
    <source>
        <dbReference type="ARBA" id="ARBA00023015"/>
    </source>
</evidence>
<evidence type="ECO:0000256" key="3">
    <source>
        <dbReference type="ARBA" id="ARBA00023163"/>
    </source>
</evidence>
<protein>
    <submittedName>
        <fullName evidence="5">DeoR family fructose operon transcriptional repressor</fullName>
    </submittedName>
</protein>
<dbReference type="EMBL" id="JACHXK010000001">
    <property type="protein sequence ID" value="MBB3108180.1"/>
    <property type="molecule type" value="Genomic_DNA"/>
</dbReference>
<sequence>MMVIDETVIALQEMSIMYEVERKRRILELLQEHQRVDVQGLNQILQVSDSTIRRDLKELEDQNLLKRTHGGAVPVQNVNFEPTFVEKEINNSDRKRLIAKKAVEQIRENDVILLDSGTTMLYLAMELKRFRKLTVVTNGIPIAQELEAAEGIDLILIGGSLRKGILSLVGPFAEQILSQLHVDKAFIGTNAIHAEEGLSTPNIDEATIKRKMIACANKAILLADSSKIGDVNLVKFAALGDIDLFITDDEAPEERLREIEAKGVEIRIVDGDGGKKA</sequence>
<evidence type="ECO:0000313" key="6">
    <source>
        <dbReference type="Proteomes" id="UP000570361"/>
    </source>
</evidence>
<dbReference type="Pfam" id="PF00455">
    <property type="entry name" value="DeoRC"/>
    <property type="match status" value="1"/>
</dbReference>
<dbReference type="Gene3D" id="3.40.50.1360">
    <property type="match status" value="1"/>
</dbReference>
<dbReference type="GO" id="GO:0003677">
    <property type="term" value="F:DNA binding"/>
    <property type="evidence" value="ECO:0007669"/>
    <property type="project" value="UniProtKB-KW"/>
</dbReference>
<dbReference type="InterPro" id="IPR050313">
    <property type="entry name" value="Carb_Metab_HTH_regulators"/>
</dbReference>
<dbReference type="InterPro" id="IPR036390">
    <property type="entry name" value="WH_DNA-bd_sf"/>
</dbReference>
<dbReference type="PROSITE" id="PS00894">
    <property type="entry name" value="HTH_DEOR_1"/>
    <property type="match status" value="1"/>
</dbReference>
<dbReference type="PROSITE" id="PS51000">
    <property type="entry name" value="HTH_DEOR_2"/>
    <property type="match status" value="1"/>
</dbReference>
<dbReference type="Proteomes" id="UP000570361">
    <property type="component" value="Unassembled WGS sequence"/>
</dbReference>
<keyword evidence="1" id="KW-0805">Transcription regulation</keyword>
<dbReference type="InterPro" id="IPR037171">
    <property type="entry name" value="NagB/RpiA_transferase-like"/>
</dbReference>
<reference evidence="5 6" key="1">
    <citation type="submission" date="2020-08" db="EMBL/GenBank/DDBJ databases">
        <title>Genomic Encyclopedia of Type Strains, Phase III (KMG-III): the genomes of soil and plant-associated and newly described type strains.</title>
        <authorList>
            <person name="Whitman W."/>
        </authorList>
    </citation>
    <scope>NUCLEOTIDE SEQUENCE [LARGE SCALE GENOMIC DNA]</scope>
    <source>
        <strain evidence="5 6">CECT 5862</strain>
    </source>
</reference>
<dbReference type="AlphaFoldDB" id="A0A7W5ASX0"/>
<dbReference type="PANTHER" id="PTHR30363">
    <property type="entry name" value="HTH-TYPE TRANSCRIPTIONAL REGULATOR SRLR-RELATED"/>
    <property type="match status" value="1"/>
</dbReference>
<dbReference type="RefSeq" id="WP_246427395.1">
    <property type="nucleotide sequence ID" value="NZ_JACHXK010000001.1"/>
</dbReference>
<organism evidence="5 6">
    <name type="scientific">Paenibacillus phyllosphaerae</name>
    <dbReference type="NCBI Taxonomy" id="274593"/>
    <lineage>
        <taxon>Bacteria</taxon>
        <taxon>Bacillati</taxon>
        <taxon>Bacillota</taxon>
        <taxon>Bacilli</taxon>
        <taxon>Bacillales</taxon>
        <taxon>Paenibacillaceae</taxon>
        <taxon>Paenibacillus</taxon>
    </lineage>
</organism>
<dbReference type="PRINTS" id="PR00037">
    <property type="entry name" value="HTHLACR"/>
</dbReference>
<evidence type="ECO:0000256" key="2">
    <source>
        <dbReference type="ARBA" id="ARBA00023125"/>
    </source>
</evidence>
<dbReference type="InterPro" id="IPR001034">
    <property type="entry name" value="DeoR_HTH"/>
</dbReference>
<dbReference type="InterPro" id="IPR036388">
    <property type="entry name" value="WH-like_DNA-bd_sf"/>
</dbReference>
<evidence type="ECO:0000259" key="4">
    <source>
        <dbReference type="PROSITE" id="PS51000"/>
    </source>
</evidence>
<dbReference type="SUPFAM" id="SSF46785">
    <property type="entry name" value="Winged helix' DNA-binding domain"/>
    <property type="match status" value="1"/>
</dbReference>
<comment type="caution">
    <text evidence="5">The sequence shown here is derived from an EMBL/GenBank/DDBJ whole genome shotgun (WGS) entry which is preliminary data.</text>
</comment>
<dbReference type="SMART" id="SM00420">
    <property type="entry name" value="HTH_DEOR"/>
    <property type="match status" value="1"/>
</dbReference>
<gene>
    <name evidence="5" type="ORF">FHS18_000208</name>
</gene>
<keyword evidence="2" id="KW-0238">DNA-binding</keyword>
<proteinExistence type="predicted"/>
<dbReference type="PANTHER" id="PTHR30363:SF44">
    <property type="entry name" value="AGA OPERON TRANSCRIPTIONAL REPRESSOR-RELATED"/>
    <property type="match status" value="1"/>
</dbReference>
<keyword evidence="3" id="KW-0804">Transcription</keyword>